<keyword evidence="22" id="KW-0539">Nucleus</keyword>
<proteinExistence type="inferred from homology"/>
<dbReference type="Pfam" id="PF02578">
    <property type="entry name" value="Cu-oxidase_4"/>
    <property type="match status" value="1"/>
</dbReference>
<reference evidence="34" key="1">
    <citation type="submission" date="2025-08" db="UniProtKB">
        <authorList>
            <consortium name="Ensembl"/>
        </authorList>
    </citation>
    <scope>IDENTIFICATION</scope>
</reference>
<evidence type="ECO:0000256" key="18">
    <source>
        <dbReference type="ARBA" id="ARBA00022859"/>
    </source>
</evidence>
<dbReference type="GO" id="GO:0005634">
    <property type="term" value="C:nucleus"/>
    <property type="evidence" value="ECO:0007669"/>
    <property type="project" value="UniProtKB-SubCell"/>
</dbReference>
<dbReference type="CDD" id="cd16833">
    <property type="entry name" value="YfiH"/>
    <property type="match status" value="1"/>
</dbReference>
<dbReference type="GO" id="GO:0031347">
    <property type="term" value="P:regulation of defense response"/>
    <property type="evidence" value="ECO:0007669"/>
    <property type="project" value="UniProtKB-ARBA"/>
</dbReference>
<dbReference type="GeneTree" id="ENSGT00390000000693"/>
<organism evidence="34 35">
    <name type="scientific">Leptobrachium leishanense</name>
    <name type="common">Leishan spiny toad</name>
    <dbReference type="NCBI Taxonomy" id="445787"/>
    <lineage>
        <taxon>Eukaryota</taxon>
        <taxon>Metazoa</taxon>
        <taxon>Chordata</taxon>
        <taxon>Craniata</taxon>
        <taxon>Vertebrata</taxon>
        <taxon>Euteleostomi</taxon>
        <taxon>Amphibia</taxon>
        <taxon>Batrachia</taxon>
        <taxon>Anura</taxon>
        <taxon>Pelobatoidea</taxon>
        <taxon>Megophryidae</taxon>
        <taxon>Leptobrachium</taxon>
    </lineage>
</organism>
<keyword evidence="18" id="KW-0391">Immunity</keyword>
<evidence type="ECO:0000256" key="23">
    <source>
        <dbReference type="ARBA" id="ARBA00047989"/>
    </source>
</evidence>
<keyword evidence="35" id="KW-1185">Reference proteome</keyword>
<dbReference type="InterPro" id="IPR038371">
    <property type="entry name" value="Cu_polyphenol_OxRdtase_sf"/>
</dbReference>
<evidence type="ECO:0000256" key="11">
    <source>
        <dbReference type="ARBA" id="ARBA00022553"/>
    </source>
</evidence>
<evidence type="ECO:0000256" key="21">
    <source>
        <dbReference type="ARBA" id="ARBA00023198"/>
    </source>
</evidence>
<evidence type="ECO:0000256" key="22">
    <source>
        <dbReference type="ARBA" id="ARBA00023242"/>
    </source>
</evidence>
<dbReference type="FunFam" id="3.60.140.10:FF:000002">
    <property type="entry name" value="Laccase (multicopper oxidoreductase) domain-containing 1"/>
    <property type="match status" value="1"/>
</dbReference>
<evidence type="ECO:0000256" key="20">
    <source>
        <dbReference type="ARBA" id="ARBA00023140"/>
    </source>
</evidence>
<keyword evidence="14" id="KW-0479">Metal-binding</keyword>
<name>A0A8C5Q6B8_9ANUR</name>
<evidence type="ECO:0000256" key="7">
    <source>
        <dbReference type="ARBA" id="ARBA00011886"/>
    </source>
</evidence>
<dbReference type="SUPFAM" id="SSF64438">
    <property type="entry name" value="CNF1/YfiH-like putative cysteine hydrolases"/>
    <property type="match status" value="1"/>
</dbReference>
<evidence type="ECO:0000256" key="8">
    <source>
        <dbReference type="ARBA" id="ARBA00011976"/>
    </source>
</evidence>
<dbReference type="EC" id="2.4.2.1" evidence="7"/>
<evidence type="ECO:0000256" key="31">
    <source>
        <dbReference type="ARBA" id="ARBA00079781"/>
    </source>
</evidence>
<dbReference type="PANTHER" id="PTHR30616:SF2">
    <property type="entry name" value="PURINE NUCLEOSIDE PHOSPHORYLASE LACC1"/>
    <property type="match status" value="1"/>
</dbReference>
<comment type="catalytic activity">
    <reaction evidence="1">
        <text>inosine + phosphate = alpha-D-ribose 1-phosphate + hypoxanthine</text>
        <dbReference type="Rhea" id="RHEA:27646"/>
        <dbReference type="ChEBI" id="CHEBI:17368"/>
        <dbReference type="ChEBI" id="CHEBI:17596"/>
        <dbReference type="ChEBI" id="CHEBI:43474"/>
        <dbReference type="ChEBI" id="CHEBI:57720"/>
        <dbReference type="EC" id="2.4.2.1"/>
    </reaction>
    <physiologicalReaction direction="left-to-right" evidence="1">
        <dbReference type="Rhea" id="RHEA:27647"/>
    </physiologicalReaction>
</comment>
<sequence length="447" mass="49692">MEEMTEEEVVLIDLFHSGSNLRNPVTQEDLKNALKTVENCCRANASFTYLMLYQDSFCTNETLDILSHKTIQHLDVLKNGFKIVSDTNMASILYSIKQDIDALNKKRIVVILPQQRQKHMRIFLSLLLTNVYQFRLEPLAILSAGGSYDRNLLNNTQTEDVIVEEHSTECIQRLIKIHLETLPALKGDIAILKSHLIPENIFLHGFTTKNGGISYIPTLSSLNLFSSSKRRDPQVVVAENFRRLGKASGFDPNTYFPVKVDHASDVWVMGKEEPGSYDGIVTNQRGVTIAAPGADCIPILFCDPVTKTCGAAHSGWKGTLMGISMATVNAMISEYGCNIKDILVVLGPSVGPCCFTLAQKNAKAFHEIHPQCVRQINSPNPCVDIRRATRILLERGGILPRNIQDDTIADSSQNLTLCTSCHPDKFFSHVRDGVNFGTQIGFISIRN</sequence>
<dbReference type="GO" id="GO:0017061">
    <property type="term" value="F:S-methyl-5-thioadenosine phosphorylase activity"/>
    <property type="evidence" value="ECO:0007669"/>
    <property type="project" value="UniProtKB-EC"/>
</dbReference>
<dbReference type="EC" id="3.5.4.4" evidence="9"/>
<keyword evidence="13" id="KW-0808">Transferase</keyword>
<keyword evidence="12" id="KW-0399">Innate immunity</keyword>
<dbReference type="Proteomes" id="UP000694569">
    <property type="component" value="Unplaced"/>
</dbReference>
<dbReference type="InterPro" id="IPR011324">
    <property type="entry name" value="Cytotoxic_necrot_fac-like_cat"/>
</dbReference>
<keyword evidence="16" id="KW-0256">Endoplasmic reticulum</keyword>
<dbReference type="Gene3D" id="3.60.140.10">
    <property type="entry name" value="CNF1/YfiH-like putative cysteine hydrolases"/>
    <property type="match status" value="1"/>
</dbReference>
<dbReference type="GO" id="GO:0005777">
    <property type="term" value="C:peroxisome"/>
    <property type="evidence" value="ECO:0007669"/>
    <property type="project" value="UniProtKB-SubCell"/>
</dbReference>
<keyword evidence="17" id="KW-0862">Zinc</keyword>
<evidence type="ECO:0000256" key="33">
    <source>
        <dbReference type="ARBA" id="ARBA00081957"/>
    </source>
</evidence>
<evidence type="ECO:0000256" key="6">
    <source>
        <dbReference type="ARBA" id="ARBA00007353"/>
    </source>
</evidence>
<dbReference type="OrthoDB" id="10055554at2759"/>
<comment type="subunit">
    <text evidence="27">Interacts with FASN. Interacts with SDHA. Interacts with ATF6, EIF2AK3 and ERN1.</text>
</comment>
<evidence type="ECO:0000256" key="1">
    <source>
        <dbReference type="ARBA" id="ARBA00000553"/>
    </source>
</evidence>
<dbReference type="InterPro" id="IPR003730">
    <property type="entry name" value="Cu_polyphenol_OxRdtase"/>
</dbReference>
<reference evidence="34" key="2">
    <citation type="submission" date="2025-09" db="UniProtKB">
        <authorList>
            <consortium name="Ensembl"/>
        </authorList>
    </citation>
    <scope>IDENTIFICATION</scope>
</reference>
<evidence type="ECO:0000256" key="4">
    <source>
        <dbReference type="ARBA" id="ARBA00004275"/>
    </source>
</evidence>
<evidence type="ECO:0000256" key="29">
    <source>
        <dbReference type="ARBA" id="ARBA00075738"/>
    </source>
</evidence>
<comment type="catalytic activity">
    <reaction evidence="23">
        <text>adenosine + H2O + H(+) = inosine + NH4(+)</text>
        <dbReference type="Rhea" id="RHEA:24408"/>
        <dbReference type="ChEBI" id="CHEBI:15377"/>
        <dbReference type="ChEBI" id="CHEBI:15378"/>
        <dbReference type="ChEBI" id="CHEBI:16335"/>
        <dbReference type="ChEBI" id="CHEBI:17596"/>
        <dbReference type="ChEBI" id="CHEBI:28938"/>
        <dbReference type="EC" id="3.5.4.4"/>
    </reaction>
    <physiologicalReaction direction="left-to-right" evidence="23">
        <dbReference type="Rhea" id="RHEA:24409"/>
    </physiologicalReaction>
</comment>
<dbReference type="GO" id="GO:0016787">
    <property type="term" value="F:hydrolase activity"/>
    <property type="evidence" value="ECO:0007669"/>
    <property type="project" value="UniProtKB-KW"/>
</dbReference>
<dbReference type="GO" id="GO:0006954">
    <property type="term" value="P:inflammatory response"/>
    <property type="evidence" value="ECO:0007669"/>
    <property type="project" value="UniProtKB-KW"/>
</dbReference>
<evidence type="ECO:0000256" key="26">
    <source>
        <dbReference type="ARBA" id="ARBA00051406"/>
    </source>
</evidence>
<evidence type="ECO:0000256" key="12">
    <source>
        <dbReference type="ARBA" id="ARBA00022588"/>
    </source>
</evidence>
<keyword evidence="15" id="KW-0378">Hydrolase</keyword>
<evidence type="ECO:0000256" key="9">
    <source>
        <dbReference type="ARBA" id="ARBA00012784"/>
    </source>
</evidence>
<evidence type="ECO:0000256" key="10">
    <source>
        <dbReference type="ARBA" id="ARBA00022490"/>
    </source>
</evidence>
<comment type="catalytic activity">
    <reaction evidence="26">
        <text>guanosine + phosphate = alpha-D-ribose 1-phosphate + guanine</text>
        <dbReference type="Rhea" id="RHEA:13233"/>
        <dbReference type="ChEBI" id="CHEBI:16235"/>
        <dbReference type="ChEBI" id="CHEBI:16750"/>
        <dbReference type="ChEBI" id="CHEBI:43474"/>
        <dbReference type="ChEBI" id="CHEBI:57720"/>
        <dbReference type="EC" id="2.4.2.1"/>
    </reaction>
    <physiologicalReaction direction="left-to-right" evidence="26">
        <dbReference type="Rhea" id="RHEA:13234"/>
    </physiologicalReaction>
</comment>
<comment type="catalytic activity">
    <reaction evidence="25">
        <text>S-methyl-5'-thioadenosine + phosphate = 5-(methylsulfanyl)-alpha-D-ribose 1-phosphate + adenine</text>
        <dbReference type="Rhea" id="RHEA:11852"/>
        <dbReference type="ChEBI" id="CHEBI:16708"/>
        <dbReference type="ChEBI" id="CHEBI:17509"/>
        <dbReference type="ChEBI" id="CHEBI:43474"/>
        <dbReference type="ChEBI" id="CHEBI:58533"/>
        <dbReference type="EC" id="2.4.2.28"/>
    </reaction>
    <physiologicalReaction direction="left-to-right" evidence="25">
        <dbReference type="Rhea" id="RHEA:11853"/>
    </physiologicalReaction>
</comment>
<comment type="catalytic activity">
    <reaction evidence="24">
        <text>adenosine + phosphate = alpha-D-ribose 1-phosphate + adenine</text>
        <dbReference type="Rhea" id="RHEA:27642"/>
        <dbReference type="ChEBI" id="CHEBI:16335"/>
        <dbReference type="ChEBI" id="CHEBI:16708"/>
        <dbReference type="ChEBI" id="CHEBI:43474"/>
        <dbReference type="ChEBI" id="CHEBI:57720"/>
        <dbReference type="EC" id="2.4.2.1"/>
    </reaction>
    <physiologicalReaction direction="left-to-right" evidence="24">
        <dbReference type="Rhea" id="RHEA:27643"/>
    </physiologicalReaction>
</comment>
<dbReference type="GO" id="GO:0045087">
    <property type="term" value="P:innate immune response"/>
    <property type="evidence" value="ECO:0007669"/>
    <property type="project" value="UniProtKB-KW"/>
</dbReference>
<evidence type="ECO:0000256" key="30">
    <source>
        <dbReference type="ARBA" id="ARBA00079351"/>
    </source>
</evidence>
<comment type="subcellular location">
    <subcellularLocation>
        <location evidence="5">Cytoplasm</location>
    </subcellularLocation>
    <subcellularLocation>
        <location evidence="3">Endoplasmic reticulum</location>
    </subcellularLocation>
    <subcellularLocation>
        <location evidence="2">Nucleus</location>
    </subcellularLocation>
    <subcellularLocation>
        <location evidence="4">Peroxisome</location>
    </subcellularLocation>
</comment>
<dbReference type="GO" id="GO:0005783">
    <property type="term" value="C:endoplasmic reticulum"/>
    <property type="evidence" value="ECO:0007669"/>
    <property type="project" value="UniProtKB-SubCell"/>
</dbReference>
<gene>
    <name evidence="34" type="primary">LACC1</name>
</gene>
<dbReference type="AlphaFoldDB" id="A0A8C5Q6B8"/>
<evidence type="ECO:0000256" key="13">
    <source>
        <dbReference type="ARBA" id="ARBA00022679"/>
    </source>
</evidence>
<evidence type="ECO:0000256" key="24">
    <source>
        <dbReference type="ARBA" id="ARBA00048968"/>
    </source>
</evidence>
<evidence type="ECO:0000256" key="17">
    <source>
        <dbReference type="ARBA" id="ARBA00022833"/>
    </source>
</evidence>
<keyword evidence="21" id="KW-0395">Inflammatory response</keyword>
<accession>A0A8C5Q6B8</accession>
<evidence type="ECO:0000256" key="5">
    <source>
        <dbReference type="ARBA" id="ARBA00004496"/>
    </source>
</evidence>
<evidence type="ECO:0000313" key="35">
    <source>
        <dbReference type="Proteomes" id="UP000694569"/>
    </source>
</evidence>
<comment type="similarity">
    <text evidence="6">Belongs to the purine nucleoside phosphorylase YfiH/LACC1 family.</text>
</comment>
<protein>
    <recommendedName>
        <fullName evidence="28">Purine nucleoside phosphorylase LACC1</fullName>
        <ecNumber evidence="7">2.4.2.1</ecNumber>
        <ecNumber evidence="8">2.4.2.28</ecNumber>
        <ecNumber evidence="9">3.5.4.4</ecNumber>
    </recommendedName>
    <alternativeName>
        <fullName evidence="31">Adenosine deaminase LACC1</fullName>
    </alternativeName>
    <alternativeName>
        <fullName evidence="30">Fatty acid metabolism-immunity nexus</fullName>
    </alternativeName>
    <alternativeName>
        <fullName evidence="29">Guanosine phosphorylase LACC1</fullName>
    </alternativeName>
    <alternativeName>
        <fullName evidence="32">Laccase domain-containing protein 1</fullName>
    </alternativeName>
    <alternativeName>
        <fullName evidence="33">S-methyl-5'-thioadenosine phosphorylase LACC1</fullName>
    </alternativeName>
</protein>
<keyword evidence="11" id="KW-0597">Phosphoprotein</keyword>
<dbReference type="GO" id="GO:0005507">
    <property type="term" value="F:copper ion binding"/>
    <property type="evidence" value="ECO:0007669"/>
    <property type="project" value="TreeGrafter"/>
</dbReference>
<keyword evidence="10" id="KW-0963">Cytoplasm</keyword>
<evidence type="ECO:0000256" key="25">
    <source>
        <dbReference type="ARBA" id="ARBA00049893"/>
    </source>
</evidence>
<evidence type="ECO:0000256" key="15">
    <source>
        <dbReference type="ARBA" id="ARBA00022801"/>
    </source>
</evidence>
<evidence type="ECO:0000256" key="32">
    <source>
        <dbReference type="ARBA" id="ARBA00081352"/>
    </source>
</evidence>
<dbReference type="EC" id="2.4.2.28" evidence="8"/>
<evidence type="ECO:0000256" key="14">
    <source>
        <dbReference type="ARBA" id="ARBA00022723"/>
    </source>
</evidence>
<keyword evidence="19" id="KW-0007">Acetylation</keyword>
<evidence type="ECO:0000256" key="16">
    <source>
        <dbReference type="ARBA" id="ARBA00022824"/>
    </source>
</evidence>
<evidence type="ECO:0000256" key="2">
    <source>
        <dbReference type="ARBA" id="ARBA00004123"/>
    </source>
</evidence>
<evidence type="ECO:0000256" key="28">
    <source>
        <dbReference type="ARBA" id="ARBA00071637"/>
    </source>
</evidence>
<dbReference type="PANTHER" id="PTHR30616">
    <property type="entry name" value="UNCHARACTERIZED PROTEIN YFIH"/>
    <property type="match status" value="1"/>
</dbReference>
<dbReference type="Ensembl" id="ENSLLET00000034139.1">
    <property type="protein sequence ID" value="ENSLLEP00000032876.1"/>
    <property type="gene ID" value="ENSLLEG00000020833.1"/>
</dbReference>
<evidence type="ECO:0000256" key="19">
    <source>
        <dbReference type="ARBA" id="ARBA00022990"/>
    </source>
</evidence>
<evidence type="ECO:0000256" key="27">
    <source>
        <dbReference type="ARBA" id="ARBA00063955"/>
    </source>
</evidence>
<evidence type="ECO:0000256" key="3">
    <source>
        <dbReference type="ARBA" id="ARBA00004240"/>
    </source>
</evidence>
<evidence type="ECO:0000313" key="34">
    <source>
        <dbReference type="Ensembl" id="ENSLLEP00000032876.1"/>
    </source>
</evidence>
<keyword evidence="20" id="KW-0576">Peroxisome</keyword>